<evidence type="ECO:0000313" key="3">
    <source>
        <dbReference type="Proteomes" id="UP000501648"/>
    </source>
</evidence>
<protein>
    <recommendedName>
        <fullName evidence="4">AzlD domain-containing protein</fullName>
    </recommendedName>
</protein>
<keyword evidence="1" id="KW-1133">Transmembrane helix</keyword>
<evidence type="ECO:0000313" key="2">
    <source>
        <dbReference type="EMBL" id="QJQ02312.1"/>
    </source>
</evidence>
<keyword evidence="1" id="KW-0472">Membrane</keyword>
<name>A0A6M3ZXR3_9BURK</name>
<reference evidence="2 3" key="1">
    <citation type="journal article" date="2012" name="J. Bacteriol.">
        <title>Genome sequence of the pathogenic Herbaspirillum seropedicae strain Os34, isolated from rice roots.</title>
        <authorList>
            <person name="Ye W."/>
            <person name="Ye S."/>
            <person name="Liu J."/>
            <person name="Chang S."/>
            <person name="Chen M."/>
            <person name="Zhu B."/>
            <person name="Guo L."/>
            <person name="An Q."/>
        </authorList>
    </citation>
    <scope>NUCLEOTIDE SEQUENCE [LARGE SCALE GENOMIC DNA]</scope>
    <source>
        <strain evidence="2 3">Os34</strain>
    </source>
</reference>
<dbReference type="Proteomes" id="UP000501648">
    <property type="component" value="Chromosome"/>
</dbReference>
<accession>A0A6M3ZXR3</accession>
<dbReference type="RefSeq" id="WP_017455494.1">
    <property type="nucleotide sequence ID" value="NZ_CP008956.1"/>
</dbReference>
<dbReference type="AlphaFoldDB" id="A0A6M3ZXR3"/>
<keyword evidence="1" id="KW-0812">Transmembrane</keyword>
<dbReference type="EMBL" id="CP008956">
    <property type="protein sequence ID" value="QJQ02312.1"/>
    <property type="molecule type" value="Genomic_DNA"/>
</dbReference>
<organism evidence="2 3">
    <name type="scientific">Herbaspirillum rubrisubalbicans Os34</name>
    <dbReference type="NCBI Taxonomy" id="1235827"/>
    <lineage>
        <taxon>Bacteria</taxon>
        <taxon>Pseudomonadati</taxon>
        <taxon>Pseudomonadota</taxon>
        <taxon>Betaproteobacteria</taxon>
        <taxon>Burkholderiales</taxon>
        <taxon>Oxalobacteraceae</taxon>
        <taxon>Herbaspirillum</taxon>
    </lineage>
</organism>
<sequence>MNFTSNEMAICALSMASVMVRVLPVLLPIRFSKSTRLMLERELPLAVFLNFSVYIVWTEIQTAPVPAIAAIAVAAVVTLSTRLDLILITALSTAIYGMAGSI</sequence>
<gene>
    <name evidence="2" type="ORF">C798_19335</name>
</gene>
<evidence type="ECO:0000256" key="1">
    <source>
        <dbReference type="SAM" id="Phobius"/>
    </source>
</evidence>
<feature type="transmembrane region" description="Helical" evidence="1">
    <location>
        <begin position="12"/>
        <end position="31"/>
    </location>
</feature>
<proteinExistence type="predicted"/>
<evidence type="ECO:0008006" key="4">
    <source>
        <dbReference type="Google" id="ProtNLM"/>
    </source>
</evidence>
<feature type="transmembrane region" description="Helical" evidence="1">
    <location>
        <begin position="66"/>
        <end position="99"/>
    </location>
</feature>